<feature type="active site" description="Nucleophile" evidence="7">
    <location>
        <position position="399"/>
    </location>
</feature>
<evidence type="ECO:0000256" key="10">
    <source>
        <dbReference type="SAM" id="SignalP"/>
    </source>
</evidence>
<feature type="chain" id="PRO_5035944073" description="beta-glucosidase" evidence="10">
    <location>
        <begin position="19"/>
        <end position="501"/>
    </location>
</feature>
<keyword evidence="10" id="KW-0732">Signal</keyword>
<keyword evidence="12" id="KW-1185">Reference proteome</keyword>
<evidence type="ECO:0000256" key="5">
    <source>
        <dbReference type="ARBA" id="ARBA00023180"/>
    </source>
</evidence>
<dbReference type="GO" id="GO:0008422">
    <property type="term" value="F:beta-glucosidase activity"/>
    <property type="evidence" value="ECO:0007669"/>
    <property type="project" value="TreeGrafter"/>
</dbReference>
<keyword evidence="4 9" id="KW-0378">Hydrolase</keyword>
<dbReference type="Proteomes" id="UP000494106">
    <property type="component" value="Unassembled WGS sequence"/>
</dbReference>
<protein>
    <recommendedName>
        <fullName evidence="3">beta-glucosidase</fullName>
        <ecNumber evidence="3">3.2.1.21</ecNumber>
    </recommendedName>
</protein>
<dbReference type="PANTHER" id="PTHR10353:SF36">
    <property type="entry name" value="LP05116P"/>
    <property type="match status" value="1"/>
</dbReference>
<dbReference type="InterPro" id="IPR017853">
    <property type="entry name" value="GH"/>
</dbReference>
<evidence type="ECO:0000256" key="2">
    <source>
        <dbReference type="ARBA" id="ARBA00011738"/>
    </source>
</evidence>
<evidence type="ECO:0000313" key="11">
    <source>
        <dbReference type="EMBL" id="CAB3256209.1"/>
    </source>
</evidence>
<proteinExistence type="inferred from homology"/>
<evidence type="ECO:0000313" key="12">
    <source>
        <dbReference type="Proteomes" id="UP000494106"/>
    </source>
</evidence>
<evidence type="ECO:0000256" key="7">
    <source>
        <dbReference type="PROSITE-ProRule" id="PRU10055"/>
    </source>
</evidence>
<reference evidence="11 12" key="1">
    <citation type="submission" date="2020-04" db="EMBL/GenBank/DDBJ databases">
        <authorList>
            <person name="Wallbank WR R."/>
            <person name="Pardo Diaz C."/>
            <person name="Kozak K."/>
            <person name="Martin S."/>
            <person name="Jiggins C."/>
            <person name="Moest M."/>
            <person name="Warren A I."/>
            <person name="Byers J.R.P. K."/>
            <person name="Montejo-Kovacevich G."/>
            <person name="Yen C E."/>
        </authorList>
    </citation>
    <scope>NUCLEOTIDE SEQUENCE [LARGE SCALE GENOMIC DNA]</scope>
</reference>
<dbReference type="OrthoDB" id="65569at2759"/>
<dbReference type="PROSITE" id="PS00572">
    <property type="entry name" value="GLYCOSYL_HYDROL_F1_1"/>
    <property type="match status" value="1"/>
</dbReference>
<keyword evidence="5" id="KW-0325">Glycoprotein</keyword>
<comment type="similarity">
    <text evidence="1 8">Belongs to the glycosyl hydrolase 1 family.</text>
</comment>
<dbReference type="Pfam" id="PF00232">
    <property type="entry name" value="Glyco_hydro_1"/>
    <property type="match status" value="1"/>
</dbReference>
<evidence type="ECO:0000256" key="9">
    <source>
        <dbReference type="RuleBase" id="RU004468"/>
    </source>
</evidence>
<evidence type="ECO:0000256" key="6">
    <source>
        <dbReference type="ARBA" id="ARBA00023295"/>
    </source>
</evidence>
<dbReference type="PRINTS" id="PR00131">
    <property type="entry name" value="GLHYDRLASE1"/>
</dbReference>
<dbReference type="EC" id="3.2.1.21" evidence="3"/>
<evidence type="ECO:0000256" key="3">
    <source>
        <dbReference type="ARBA" id="ARBA00012744"/>
    </source>
</evidence>
<evidence type="ECO:0000256" key="4">
    <source>
        <dbReference type="ARBA" id="ARBA00022801"/>
    </source>
</evidence>
<dbReference type="SUPFAM" id="SSF51445">
    <property type="entry name" value="(Trans)glycosidases"/>
    <property type="match status" value="1"/>
</dbReference>
<feature type="signal peptide" evidence="10">
    <location>
        <begin position="1"/>
        <end position="18"/>
    </location>
</feature>
<dbReference type="Gene3D" id="3.20.20.80">
    <property type="entry name" value="Glycosidases"/>
    <property type="match status" value="1"/>
</dbReference>
<evidence type="ECO:0000256" key="1">
    <source>
        <dbReference type="ARBA" id="ARBA00010838"/>
    </source>
</evidence>
<evidence type="ECO:0000256" key="8">
    <source>
        <dbReference type="RuleBase" id="RU003690"/>
    </source>
</evidence>
<comment type="caution">
    <text evidence="11">The sequence shown here is derived from an EMBL/GenBank/DDBJ whole genome shotgun (WGS) entry which is preliminary data.</text>
</comment>
<keyword evidence="6 9" id="KW-0326">Glycosidase</keyword>
<dbReference type="InterPro" id="IPR001360">
    <property type="entry name" value="Glyco_hydro_1"/>
</dbReference>
<dbReference type="EMBL" id="CADEBC010000586">
    <property type="protein sequence ID" value="CAB3256209.1"/>
    <property type="molecule type" value="Genomic_DNA"/>
</dbReference>
<sequence length="501" mass="57770">MLLQCILLYLALIHSGDCQEYGPKICFPNDFVFGVATASYQIEGAWNISGKSESIWDHYTHEHPDRVFDHTNGDVADGSYYKFKEDVRLMKLLGVSMYRFSISWTRILPNGLSNEVNEDGLRYYQELIDELLQNKIVPLVTMYHWDLPQNLQNLGGWTNPIMADYFVDYARILLDNFSDKVKIWLTFNEPLSFCHDRYGGYDAPGGRSSGFEDYMCGHNVLRAHGMVYRLFNDVYRNYSKGHMGISLNIPWMEAASTSTGDQIAAETARQFNFGWFANPIFSTSGDYPAVMRNKIDVNSAKQGFSRSRLPNFTSQEVKMIQGSYDFMGVNHYTTYLAQLGTGKVRMEPSFEDDMNAFIFQKDNWPKSNSTWLRVVPWGFRRALNWIKTTYNNPIILVTENGISTKPGLSDAKRVQYIDSYLRSLHAAVTKDHCRVKAYIYWSLLDNFEWMRGYSERFGLCEVDYKSVNLTRTPRKSFSYYKNVAATGCLPGFLGRYSYSKI</sequence>
<dbReference type="PROSITE" id="PS00653">
    <property type="entry name" value="GLYCOSYL_HYDROL_F1_2"/>
    <property type="match status" value="1"/>
</dbReference>
<dbReference type="GO" id="GO:0005975">
    <property type="term" value="P:carbohydrate metabolic process"/>
    <property type="evidence" value="ECO:0007669"/>
    <property type="project" value="InterPro"/>
</dbReference>
<name>A0A8S1BCP9_ARCPL</name>
<dbReference type="InterPro" id="IPR018120">
    <property type="entry name" value="Glyco_hydro_1_AS"/>
</dbReference>
<dbReference type="InterPro" id="IPR033132">
    <property type="entry name" value="GH_1_N_CS"/>
</dbReference>
<organism evidence="11 12">
    <name type="scientific">Arctia plantaginis</name>
    <name type="common">Wood tiger moth</name>
    <name type="synonym">Phalaena plantaginis</name>
    <dbReference type="NCBI Taxonomy" id="874455"/>
    <lineage>
        <taxon>Eukaryota</taxon>
        <taxon>Metazoa</taxon>
        <taxon>Ecdysozoa</taxon>
        <taxon>Arthropoda</taxon>
        <taxon>Hexapoda</taxon>
        <taxon>Insecta</taxon>
        <taxon>Pterygota</taxon>
        <taxon>Neoptera</taxon>
        <taxon>Endopterygota</taxon>
        <taxon>Lepidoptera</taxon>
        <taxon>Glossata</taxon>
        <taxon>Ditrysia</taxon>
        <taxon>Noctuoidea</taxon>
        <taxon>Erebidae</taxon>
        <taxon>Arctiinae</taxon>
        <taxon>Arctia</taxon>
    </lineage>
</organism>
<dbReference type="AlphaFoldDB" id="A0A8S1BCP9"/>
<gene>
    <name evidence="11" type="ORF">APLA_LOCUS15240</name>
</gene>
<dbReference type="FunFam" id="3.20.20.80:FF:000013">
    <property type="entry name" value="lactase-phlorizin hydrolase"/>
    <property type="match status" value="1"/>
</dbReference>
<dbReference type="PANTHER" id="PTHR10353">
    <property type="entry name" value="GLYCOSYL HYDROLASE"/>
    <property type="match status" value="1"/>
</dbReference>
<comment type="subunit">
    <text evidence="2">Homodimer.</text>
</comment>
<accession>A0A8S1BCP9</accession>